<dbReference type="Gene3D" id="1.20.1260.100">
    <property type="entry name" value="TspO/MBR protein"/>
    <property type="match status" value="1"/>
</dbReference>
<keyword evidence="3 6" id="KW-0812">Transmembrane</keyword>
<evidence type="ECO:0000256" key="4">
    <source>
        <dbReference type="ARBA" id="ARBA00022989"/>
    </source>
</evidence>
<dbReference type="GO" id="GO:0033013">
    <property type="term" value="P:tetrapyrrole metabolic process"/>
    <property type="evidence" value="ECO:0007669"/>
    <property type="project" value="UniProtKB-ARBA"/>
</dbReference>
<organism evidence="7 8">
    <name type="scientific">Candidatus Wolfebacteria bacterium RIFOXYB1_FULL_54_12</name>
    <dbReference type="NCBI Taxonomy" id="1802559"/>
    <lineage>
        <taxon>Bacteria</taxon>
        <taxon>Candidatus Wolfeibacteriota</taxon>
    </lineage>
</organism>
<dbReference type="PANTHER" id="PTHR10057:SF0">
    <property type="entry name" value="TRANSLOCATOR PROTEIN"/>
    <property type="match status" value="1"/>
</dbReference>
<gene>
    <name evidence="7" type="ORF">A2372_01760</name>
</gene>
<dbReference type="InterPro" id="IPR004307">
    <property type="entry name" value="TspO_MBR"/>
</dbReference>
<evidence type="ECO:0008006" key="9">
    <source>
        <dbReference type="Google" id="ProtNLM"/>
    </source>
</evidence>
<dbReference type="EMBL" id="MGIT01000001">
    <property type="protein sequence ID" value="OGM93117.1"/>
    <property type="molecule type" value="Genomic_DNA"/>
</dbReference>
<reference evidence="7 8" key="1">
    <citation type="journal article" date="2016" name="Nat. Commun.">
        <title>Thousands of microbial genomes shed light on interconnected biogeochemical processes in an aquifer system.</title>
        <authorList>
            <person name="Anantharaman K."/>
            <person name="Brown C.T."/>
            <person name="Hug L.A."/>
            <person name="Sharon I."/>
            <person name="Castelle C.J."/>
            <person name="Probst A.J."/>
            <person name="Thomas B.C."/>
            <person name="Singh A."/>
            <person name="Wilkins M.J."/>
            <person name="Karaoz U."/>
            <person name="Brodie E.L."/>
            <person name="Williams K.H."/>
            <person name="Hubbard S.S."/>
            <person name="Banfield J.F."/>
        </authorList>
    </citation>
    <scope>NUCLEOTIDE SEQUENCE [LARGE SCALE GENOMIC DNA]</scope>
</reference>
<feature type="transmembrane region" description="Helical" evidence="6">
    <location>
        <begin position="110"/>
        <end position="131"/>
    </location>
</feature>
<dbReference type="AlphaFoldDB" id="A0A1F8DX03"/>
<protein>
    <recommendedName>
        <fullName evidence="9">TspO protein</fullName>
    </recommendedName>
</protein>
<dbReference type="Pfam" id="PF03073">
    <property type="entry name" value="TspO_MBR"/>
    <property type="match status" value="1"/>
</dbReference>
<evidence type="ECO:0000256" key="3">
    <source>
        <dbReference type="ARBA" id="ARBA00022692"/>
    </source>
</evidence>
<evidence type="ECO:0000256" key="5">
    <source>
        <dbReference type="ARBA" id="ARBA00023136"/>
    </source>
</evidence>
<dbReference type="Proteomes" id="UP000176422">
    <property type="component" value="Unassembled WGS sequence"/>
</dbReference>
<evidence type="ECO:0000256" key="2">
    <source>
        <dbReference type="ARBA" id="ARBA00007524"/>
    </source>
</evidence>
<keyword evidence="4 6" id="KW-1133">Transmembrane helix</keyword>
<sequence>MLLKPLIQLIIAIAIAELAGIIGSFFTVGAIDTWYTGIVKPAWNPPSWLFGPVWVTLYAMMGVAVWLVWRRRDSGSKAGMTWRLALAMFGIQLVLNALWSIIFFGLHSPGWAFVEIVLLWAAIVGTIGVFWRISKPAALLLVPYILWVSFAGYLNYTIWDLNKIGERMVFCTADAMQCPDGTFVARTGPNCEFQCP</sequence>
<feature type="transmembrane region" description="Helical" evidence="6">
    <location>
        <begin position="81"/>
        <end position="104"/>
    </location>
</feature>
<dbReference type="FunFam" id="1.20.1260.100:FF:000001">
    <property type="entry name" value="translocator protein 2"/>
    <property type="match status" value="1"/>
</dbReference>
<dbReference type="InterPro" id="IPR038330">
    <property type="entry name" value="TspO/MBR-related_sf"/>
</dbReference>
<accession>A0A1F8DX03</accession>
<dbReference type="PANTHER" id="PTHR10057">
    <property type="entry name" value="PERIPHERAL-TYPE BENZODIAZEPINE RECEPTOR"/>
    <property type="match status" value="1"/>
</dbReference>
<evidence type="ECO:0000313" key="8">
    <source>
        <dbReference type="Proteomes" id="UP000176422"/>
    </source>
</evidence>
<dbReference type="GO" id="GO:0016020">
    <property type="term" value="C:membrane"/>
    <property type="evidence" value="ECO:0007669"/>
    <property type="project" value="UniProtKB-SubCell"/>
</dbReference>
<evidence type="ECO:0000313" key="7">
    <source>
        <dbReference type="EMBL" id="OGM93117.1"/>
    </source>
</evidence>
<comment type="similarity">
    <text evidence="2">Belongs to the TspO/BZRP family.</text>
</comment>
<feature type="transmembrane region" description="Helical" evidence="6">
    <location>
        <begin position="138"/>
        <end position="159"/>
    </location>
</feature>
<dbReference type="CDD" id="cd15904">
    <property type="entry name" value="TSPO_MBR"/>
    <property type="match status" value="1"/>
</dbReference>
<keyword evidence="5 6" id="KW-0472">Membrane</keyword>
<feature type="transmembrane region" description="Helical" evidence="6">
    <location>
        <begin position="7"/>
        <end position="28"/>
    </location>
</feature>
<proteinExistence type="inferred from homology"/>
<feature type="transmembrane region" description="Helical" evidence="6">
    <location>
        <begin position="48"/>
        <end position="69"/>
    </location>
</feature>
<comment type="subcellular location">
    <subcellularLocation>
        <location evidence="1">Membrane</location>
        <topology evidence="1">Multi-pass membrane protein</topology>
    </subcellularLocation>
</comment>
<dbReference type="STRING" id="1802559.A2372_01760"/>
<evidence type="ECO:0000256" key="1">
    <source>
        <dbReference type="ARBA" id="ARBA00004141"/>
    </source>
</evidence>
<comment type="caution">
    <text evidence="7">The sequence shown here is derived from an EMBL/GenBank/DDBJ whole genome shotgun (WGS) entry which is preliminary data.</text>
</comment>
<evidence type="ECO:0000256" key="6">
    <source>
        <dbReference type="SAM" id="Phobius"/>
    </source>
</evidence>
<name>A0A1F8DX03_9BACT</name>